<evidence type="ECO:0000256" key="6">
    <source>
        <dbReference type="ARBA" id="ARBA00023242"/>
    </source>
</evidence>
<dbReference type="PANTHER" id="PTHR12311:SF7">
    <property type="entry name" value="ACTIVATOR OF BASAL TRANSCRIPTION 1"/>
    <property type="match status" value="1"/>
</dbReference>
<dbReference type="SUPFAM" id="SSF54928">
    <property type="entry name" value="RNA-binding domain, RBD"/>
    <property type="match status" value="1"/>
</dbReference>
<dbReference type="PANTHER" id="PTHR12311">
    <property type="entry name" value="ACTIVATOR OF BASAL TRANSCRIPTION 1"/>
    <property type="match status" value="1"/>
</dbReference>
<feature type="region of interest" description="Disordered" evidence="8">
    <location>
        <begin position="1"/>
        <end position="89"/>
    </location>
</feature>
<dbReference type="GO" id="GO:0000472">
    <property type="term" value="P:endonucleolytic cleavage to generate mature 5'-end of SSU-rRNA from (SSU-rRNA, 5.8S rRNA, LSU-rRNA)"/>
    <property type="evidence" value="ECO:0007669"/>
    <property type="project" value="TreeGrafter"/>
</dbReference>
<gene>
    <name evidence="9" type="ORF">CYBJADRAFT_165736</name>
</gene>
<accession>A0A1E4SAG1</accession>
<dbReference type="InterPro" id="IPR035979">
    <property type="entry name" value="RBD_domain_sf"/>
</dbReference>
<dbReference type="GeneID" id="30988575"/>
<organism evidence="9 10">
    <name type="scientific">Cyberlindnera jadinii (strain ATCC 18201 / CBS 1600 / BCRC 20928 / JCM 3617 / NBRC 0987 / NRRL Y-1542)</name>
    <name type="common">Torula yeast</name>
    <name type="synonym">Candida utilis</name>
    <dbReference type="NCBI Taxonomy" id="983966"/>
    <lineage>
        <taxon>Eukaryota</taxon>
        <taxon>Fungi</taxon>
        <taxon>Dikarya</taxon>
        <taxon>Ascomycota</taxon>
        <taxon>Saccharomycotina</taxon>
        <taxon>Saccharomycetes</taxon>
        <taxon>Phaffomycetales</taxon>
        <taxon>Phaffomycetaceae</taxon>
        <taxon>Cyberlindnera</taxon>
    </lineage>
</organism>
<evidence type="ECO:0000256" key="3">
    <source>
        <dbReference type="ARBA" id="ARBA00013906"/>
    </source>
</evidence>
<dbReference type="GO" id="GO:0034462">
    <property type="term" value="P:small-subunit processome assembly"/>
    <property type="evidence" value="ECO:0007669"/>
    <property type="project" value="TreeGrafter"/>
</dbReference>
<dbReference type="Proteomes" id="UP000094389">
    <property type="component" value="Unassembled WGS sequence"/>
</dbReference>
<dbReference type="CDD" id="cd12263">
    <property type="entry name" value="RRM_ABT1_like"/>
    <property type="match status" value="1"/>
</dbReference>
<feature type="region of interest" description="Disordered" evidence="8">
    <location>
        <begin position="262"/>
        <end position="316"/>
    </location>
</feature>
<reference evidence="9 10" key="1">
    <citation type="journal article" date="2016" name="Proc. Natl. Acad. Sci. U.S.A.">
        <title>Comparative genomics of biotechnologically important yeasts.</title>
        <authorList>
            <person name="Riley R."/>
            <person name="Haridas S."/>
            <person name="Wolfe K.H."/>
            <person name="Lopes M.R."/>
            <person name="Hittinger C.T."/>
            <person name="Goeker M."/>
            <person name="Salamov A.A."/>
            <person name="Wisecaver J.H."/>
            <person name="Long T.M."/>
            <person name="Calvey C.H."/>
            <person name="Aerts A.L."/>
            <person name="Barry K.W."/>
            <person name="Choi C."/>
            <person name="Clum A."/>
            <person name="Coughlan A.Y."/>
            <person name="Deshpande S."/>
            <person name="Douglass A.P."/>
            <person name="Hanson S.J."/>
            <person name="Klenk H.-P."/>
            <person name="LaButti K.M."/>
            <person name="Lapidus A."/>
            <person name="Lindquist E.A."/>
            <person name="Lipzen A.M."/>
            <person name="Meier-Kolthoff J.P."/>
            <person name="Ohm R.A."/>
            <person name="Otillar R.P."/>
            <person name="Pangilinan J.L."/>
            <person name="Peng Y."/>
            <person name="Rokas A."/>
            <person name="Rosa C.A."/>
            <person name="Scheuner C."/>
            <person name="Sibirny A.A."/>
            <person name="Slot J.C."/>
            <person name="Stielow J.B."/>
            <person name="Sun H."/>
            <person name="Kurtzman C.P."/>
            <person name="Blackwell M."/>
            <person name="Grigoriev I.V."/>
            <person name="Jeffries T.W."/>
        </authorList>
    </citation>
    <scope>NUCLEOTIDE SEQUENCE [LARGE SCALE GENOMIC DNA]</scope>
    <source>
        <strain evidence="10">ATCC 18201 / CBS 1600 / BCRC 20928 / JCM 3617 / NBRC 0987 / NRRL Y-1542</strain>
    </source>
</reference>
<protein>
    <recommendedName>
        <fullName evidence="3">Pre-rRNA-processing protein ESF2</fullName>
    </recommendedName>
    <alternativeName>
        <fullName evidence="7">18S rRNA factor 2</fullName>
    </alternativeName>
    <alternativeName>
        <fullName evidence="4">Pre-rRNA-processing protein esf2</fullName>
    </alternativeName>
</protein>
<evidence type="ECO:0000256" key="1">
    <source>
        <dbReference type="ARBA" id="ARBA00004604"/>
    </source>
</evidence>
<dbReference type="GO" id="GO:0003723">
    <property type="term" value="F:RNA binding"/>
    <property type="evidence" value="ECO:0007669"/>
    <property type="project" value="UniProtKB-KW"/>
</dbReference>
<sequence>MDKFLTHSDSDRDNDNEDRMDLGSDEEFFGGAAASDSEDEMIDKVQKSKKKVFDAFKGSDDDDDDESDHDKPQGLKLKGTESSKDKEEIDNLSELYRKAKIQKVKNKKPKGKTGVVYISKIPPYMKPTKLRQILSRFGDVDRLFLKRETTQKYQQRVKQGGNKKIMYEEGWAEFIRKKDAKLAAETLNCNIIGGKKSSFYYDDILNVKYLSGFKWADLTEQISKENEARQSKLQMEISQAHKLNKTFIRNVERSKMIENIKRKKHGKDGHNDDHVQDDETLRRTFEQRKVTTTRANAPEEFKKKEEKTSRILSNVF</sequence>
<evidence type="ECO:0000256" key="2">
    <source>
        <dbReference type="ARBA" id="ARBA00005819"/>
    </source>
</evidence>
<dbReference type="Gene3D" id="3.30.70.330">
    <property type="match status" value="1"/>
</dbReference>
<feature type="compositionally biased region" description="Basic and acidic residues" evidence="8">
    <location>
        <begin position="42"/>
        <end position="59"/>
    </location>
</feature>
<proteinExistence type="inferred from homology"/>
<evidence type="ECO:0000256" key="7">
    <source>
        <dbReference type="ARBA" id="ARBA00032634"/>
    </source>
</evidence>
<dbReference type="InterPro" id="IPR034353">
    <property type="entry name" value="ABT1/ESF2_RRM"/>
</dbReference>
<evidence type="ECO:0000256" key="8">
    <source>
        <dbReference type="SAM" id="MobiDB-lite"/>
    </source>
</evidence>
<keyword evidence="10" id="KW-1185">Reference proteome</keyword>
<evidence type="ECO:0000313" key="10">
    <source>
        <dbReference type="Proteomes" id="UP000094389"/>
    </source>
</evidence>
<dbReference type="GO" id="GO:0000480">
    <property type="term" value="P:endonucleolytic cleavage in 5'-ETS of tricistronic rRNA transcript (SSU-rRNA, 5.8S rRNA, LSU-rRNA)"/>
    <property type="evidence" value="ECO:0007669"/>
    <property type="project" value="TreeGrafter"/>
</dbReference>
<dbReference type="InterPro" id="IPR012677">
    <property type="entry name" value="Nucleotide-bd_a/b_plait_sf"/>
</dbReference>
<feature type="compositionally biased region" description="Basic and acidic residues" evidence="8">
    <location>
        <begin position="1"/>
        <end position="22"/>
    </location>
</feature>
<name>A0A1E4SAG1_CYBJN</name>
<dbReference type="GO" id="GO:0000447">
    <property type="term" value="P:endonucleolytic cleavage in ITS1 to separate SSU-rRNA from 5.8S rRNA and LSU-rRNA from tricistronic rRNA transcript (SSU-rRNA, 5.8S rRNA, LSU-rRNA)"/>
    <property type="evidence" value="ECO:0007669"/>
    <property type="project" value="TreeGrafter"/>
</dbReference>
<evidence type="ECO:0000256" key="5">
    <source>
        <dbReference type="ARBA" id="ARBA00022884"/>
    </source>
</evidence>
<evidence type="ECO:0000256" key="4">
    <source>
        <dbReference type="ARBA" id="ARBA00021800"/>
    </source>
</evidence>
<comment type="subcellular location">
    <subcellularLocation>
        <location evidence="1">Nucleus</location>
        <location evidence="1">Nucleolus</location>
    </subcellularLocation>
</comment>
<dbReference type="AlphaFoldDB" id="A0A1E4SAG1"/>
<dbReference type="InterPro" id="IPR039119">
    <property type="entry name" value="ABT1/Esf2"/>
</dbReference>
<dbReference type="EMBL" id="KV453925">
    <property type="protein sequence ID" value="ODV76455.1"/>
    <property type="molecule type" value="Genomic_DNA"/>
</dbReference>
<evidence type="ECO:0000313" key="9">
    <source>
        <dbReference type="EMBL" id="ODV76455.1"/>
    </source>
</evidence>
<feature type="compositionally biased region" description="Basic and acidic residues" evidence="8">
    <location>
        <begin position="297"/>
        <end position="309"/>
    </location>
</feature>
<dbReference type="RefSeq" id="XP_020073494.1">
    <property type="nucleotide sequence ID" value="XM_020214179.1"/>
</dbReference>
<comment type="similarity">
    <text evidence="2">Belongs to the ESF2/ABP1 family.</text>
</comment>
<feature type="compositionally biased region" description="Basic and acidic residues" evidence="8">
    <location>
        <begin position="68"/>
        <end position="89"/>
    </location>
</feature>
<dbReference type="GO" id="GO:0005730">
    <property type="term" value="C:nucleolus"/>
    <property type="evidence" value="ECO:0007669"/>
    <property type="project" value="UniProtKB-SubCell"/>
</dbReference>
<dbReference type="OrthoDB" id="287393at2759"/>
<feature type="compositionally biased region" description="Basic and acidic residues" evidence="8">
    <location>
        <begin position="268"/>
        <end position="289"/>
    </location>
</feature>
<keyword evidence="5" id="KW-0694">RNA-binding</keyword>
<keyword evidence="6" id="KW-0539">Nucleus</keyword>
<dbReference type="OMA" id="HMLSEQM"/>
<dbReference type="STRING" id="983966.A0A1E4SAG1"/>